<accession>A0ABT8F559</accession>
<sequence>MKQYDKVMIVDDDEINNFICSKLIKEAALSNQVVSFTQAQKALEYLKGQLEMGHELPAVIFLDISMPIMDGWDFLKEYAQLNEQKTKNTRLFMLSSSVHEEDIRKAESFKQVEKYLTKPMTFNTILQIFK</sequence>
<name>A0ABT8F559_9BACT</name>
<dbReference type="InterPro" id="IPR001789">
    <property type="entry name" value="Sig_transdc_resp-reg_receiver"/>
</dbReference>
<feature type="domain" description="Response regulatory" evidence="2">
    <location>
        <begin position="6"/>
        <end position="130"/>
    </location>
</feature>
<dbReference type="InterPro" id="IPR052893">
    <property type="entry name" value="TCS_response_regulator"/>
</dbReference>
<dbReference type="PANTHER" id="PTHR44520:SF2">
    <property type="entry name" value="RESPONSE REGULATOR RCP1"/>
    <property type="match status" value="1"/>
</dbReference>
<gene>
    <name evidence="3" type="ORF">QWY31_07820</name>
</gene>
<dbReference type="Gene3D" id="3.40.50.2300">
    <property type="match status" value="1"/>
</dbReference>
<protein>
    <submittedName>
        <fullName evidence="3">Response regulator</fullName>
    </submittedName>
</protein>
<evidence type="ECO:0000259" key="2">
    <source>
        <dbReference type="PROSITE" id="PS50110"/>
    </source>
</evidence>
<evidence type="ECO:0000313" key="4">
    <source>
        <dbReference type="Proteomes" id="UP001168552"/>
    </source>
</evidence>
<dbReference type="SMART" id="SM00448">
    <property type="entry name" value="REC"/>
    <property type="match status" value="1"/>
</dbReference>
<dbReference type="PROSITE" id="PS50110">
    <property type="entry name" value="RESPONSE_REGULATORY"/>
    <property type="match status" value="1"/>
</dbReference>
<dbReference type="Proteomes" id="UP001168552">
    <property type="component" value="Unassembled WGS sequence"/>
</dbReference>
<reference evidence="3" key="1">
    <citation type="submission" date="2023-06" db="EMBL/GenBank/DDBJ databases">
        <title>Cytophagales bacterium Strain LB-30, isolated from soil.</title>
        <authorList>
            <person name="Liu B."/>
        </authorList>
    </citation>
    <scope>NUCLEOTIDE SEQUENCE</scope>
    <source>
        <strain evidence="3">LB-30</strain>
    </source>
</reference>
<dbReference type="InterPro" id="IPR011006">
    <property type="entry name" value="CheY-like_superfamily"/>
</dbReference>
<evidence type="ECO:0000256" key="1">
    <source>
        <dbReference type="PROSITE-ProRule" id="PRU00169"/>
    </source>
</evidence>
<dbReference type="Pfam" id="PF00072">
    <property type="entry name" value="Response_reg"/>
    <property type="match status" value="1"/>
</dbReference>
<keyword evidence="1" id="KW-0597">Phosphoprotein</keyword>
<comment type="caution">
    <text evidence="3">The sequence shown here is derived from an EMBL/GenBank/DDBJ whole genome shotgun (WGS) entry which is preliminary data.</text>
</comment>
<dbReference type="RefSeq" id="WP_320003929.1">
    <property type="nucleotide sequence ID" value="NZ_JAUHJS010000003.1"/>
</dbReference>
<evidence type="ECO:0000313" key="3">
    <source>
        <dbReference type="EMBL" id="MDN4165404.1"/>
    </source>
</evidence>
<proteinExistence type="predicted"/>
<dbReference type="PANTHER" id="PTHR44520">
    <property type="entry name" value="RESPONSE REGULATOR RCP1-RELATED"/>
    <property type="match status" value="1"/>
</dbReference>
<feature type="modified residue" description="4-aspartylphosphate" evidence="1">
    <location>
        <position position="63"/>
    </location>
</feature>
<dbReference type="SUPFAM" id="SSF52172">
    <property type="entry name" value="CheY-like"/>
    <property type="match status" value="1"/>
</dbReference>
<keyword evidence="4" id="KW-1185">Reference proteome</keyword>
<dbReference type="EMBL" id="JAUHJS010000003">
    <property type="protein sequence ID" value="MDN4165404.1"/>
    <property type="molecule type" value="Genomic_DNA"/>
</dbReference>
<organism evidence="3 4">
    <name type="scientific">Shiella aurantiaca</name>
    <dbReference type="NCBI Taxonomy" id="3058365"/>
    <lineage>
        <taxon>Bacteria</taxon>
        <taxon>Pseudomonadati</taxon>
        <taxon>Bacteroidota</taxon>
        <taxon>Cytophagia</taxon>
        <taxon>Cytophagales</taxon>
        <taxon>Shiellaceae</taxon>
        <taxon>Shiella</taxon>
    </lineage>
</organism>